<sequence>MILLYPPVKIAVIGATGIVGREVLNLLEKRHFPIDTLRCFSSLNSEGKSILFSGKNIPLETLSEDKLYNIDLAIFCAKKEVSSKWAPYLAKQKTIIIDNSSAFRLDPDVPLIIPEINLAELTNHNYIISSPNCSASIMLMALFPLHQYIPIQRIQAATYQAVSGAGFHAMQELTSATQAILEKKPYTPKALPFPSAFNLFLHNSTLNADGYVDEELKMLRETRKILSNSHIQINATCVRVPVLRAHSQALNVTFTQEISPEKAYELLEKAPGIKVYEDRLKNRFPMPINAAGQNDVYCGRIRKDLSCANTLDLWVVGDQILKGAALNTIQIAEHLL</sequence>
<reference evidence="17 18" key="1">
    <citation type="submission" date="2021-05" db="EMBL/GenBank/DDBJ databases">
        <title>Ecology and evolution of chlamydial symbionts of arthropods.</title>
        <authorList>
            <person name="Halter T."/>
            <person name="Sixt B.S."/>
            <person name="Toenshoff E.R."/>
            <person name="Koestlbacher S."/>
            <person name="Schulz F."/>
            <person name="Kostanjsek R."/>
            <person name="Collingro A."/>
            <person name="Hendrickx F."/>
            <person name="Horn M."/>
        </authorList>
    </citation>
    <scope>NUCLEOTIDE SEQUENCE [LARGE SCALE GENOMIC DNA]</scope>
    <source>
        <strain evidence="17 18">15C</strain>
    </source>
</reference>
<dbReference type="EC" id="1.2.1.11" evidence="6 15"/>
<keyword evidence="7 15" id="KW-0028">Amino-acid biosynthesis</keyword>
<dbReference type="GO" id="GO:0004073">
    <property type="term" value="F:aspartate-semialdehyde dehydrogenase activity"/>
    <property type="evidence" value="ECO:0007669"/>
    <property type="project" value="UniProtKB-EC"/>
</dbReference>
<dbReference type="InterPro" id="IPR005986">
    <property type="entry name" value="Asp_semialdehyde_DH_beta"/>
</dbReference>
<evidence type="ECO:0000256" key="9">
    <source>
        <dbReference type="ARBA" id="ARBA00022857"/>
    </source>
</evidence>
<keyword evidence="11 15" id="KW-0560">Oxidoreductase</keyword>
<dbReference type="Gene3D" id="3.40.50.720">
    <property type="entry name" value="NAD(P)-binding Rossmann-like Domain"/>
    <property type="match status" value="1"/>
</dbReference>
<evidence type="ECO:0000256" key="3">
    <source>
        <dbReference type="ARBA" id="ARBA00005097"/>
    </source>
</evidence>
<keyword evidence="13 15" id="KW-0486">Methionine biosynthesis</keyword>
<evidence type="ECO:0000256" key="15">
    <source>
        <dbReference type="HAMAP-Rule" id="MF_02121"/>
    </source>
</evidence>
<dbReference type="PANTHER" id="PTHR46278:SF2">
    <property type="entry name" value="ASPARTATE-SEMIALDEHYDE DEHYDROGENASE"/>
    <property type="match status" value="1"/>
</dbReference>
<dbReference type="Pfam" id="PF01118">
    <property type="entry name" value="Semialdhyde_dh"/>
    <property type="match status" value="1"/>
</dbReference>
<dbReference type="EMBL" id="CP075585">
    <property type="protein sequence ID" value="QZA59246.1"/>
    <property type="molecule type" value="Genomic_DNA"/>
</dbReference>
<protein>
    <recommendedName>
        <fullName evidence="6 15">Aspartate-semialdehyde dehydrogenase</fullName>
        <shortName evidence="15">ASA dehydrogenase</shortName>
        <shortName evidence="15">ASADH</shortName>
        <ecNumber evidence="6 15">1.2.1.11</ecNumber>
    </recommendedName>
    <alternativeName>
        <fullName evidence="15">Aspartate-beta-semialdehyde dehydrogenase</fullName>
    </alternativeName>
</protein>
<comment type="similarity">
    <text evidence="4 15">Belongs to the aspartate-semialdehyde dehydrogenase family.</text>
</comment>
<evidence type="ECO:0000256" key="12">
    <source>
        <dbReference type="ARBA" id="ARBA00023154"/>
    </source>
</evidence>
<dbReference type="CDD" id="cd18131">
    <property type="entry name" value="ASADH_C_bac_euk_like"/>
    <property type="match status" value="1"/>
</dbReference>
<dbReference type="HAMAP" id="MF_02121">
    <property type="entry name" value="ASADH"/>
    <property type="match status" value="1"/>
</dbReference>
<dbReference type="CDD" id="cd02316">
    <property type="entry name" value="VcASADH2_like_N"/>
    <property type="match status" value="1"/>
</dbReference>
<evidence type="ECO:0000256" key="4">
    <source>
        <dbReference type="ARBA" id="ARBA00010584"/>
    </source>
</evidence>
<comment type="catalytic activity">
    <reaction evidence="14 15">
        <text>L-aspartate 4-semialdehyde + phosphate + NADP(+) = 4-phospho-L-aspartate + NADPH + H(+)</text>
        <dbReference type="Rhea" id="RHEA:24284"/>
        <dbReference type="ChEBI" id="CHEBI:15378"/>
        <dbReference type="ChEBI" id="CHEBI:43474"/>
        <dbReference type="ChEBI" id="CHEBI:57535"/>
        <dbReference type="ChEBI" id="CHEBI:57783"/>
        <dbReference type="ChEBI" id="CHEBI:58349"/>
        <dbReference type="ChEBI" id="CHEBI:537519"/>
        <dbReference type="EC" id="1.2.1.11"/>
    </reaction>
</comment>
<dbReference type="SMART" id="SM00859">
    <property type="entry name" value="Semialdhyde_dh"/>
    <property type="match status" value="1"/>
</dbReference>
<dbReference type="InterPro" id="IPR012280">
    <property type="entry name" value="Semialdhyde_DH_dimer_dom"/>
</dbReference>
<dbReference type="Pfam" id="PF02774">
    <property type="entry name" value="Semialdhyde_dhC"/>
    <property type="match status" value="1"/>
</dbReference>
<comment type="caution">
    <text evidence="15">Lacks conserved residue(s) required for the propagation of feature annotation.</text>
</comment>
<dbReference type="NCBIfam" id="TIGR01296">
    <property type="entry name" value="asd_B"/>
    <property type="match status" value="1"/>
</dbReference>
<dbReference type="Proteomes" id="UP000822862">
    <property type="component" value="Chromosome"/>
</dbReference>
<dbReference type="PANTHER" id="PTHR46278">
    <property type="entry name" value="DEHYDROGENASE, PUTATIVE-RELATED"/>
    <property type="match status" value="1"/>
</dbReference>
<comment type="pathway">
    <text evidence="1 15">Amino-acid biosynthesis; L-methionine biosynthesis via de novo pathway; L-homoserine from L-aspartate: step 2/3.</text>
</comment>
<evidence type="ECO:0000256" key="2">
    <source>
        <dbReference type="ARBA" id="ARBA00005076"/>
    </source>
</evidence>
<keyword evidence="9 15" id="KW-0521">NADP</keyword>
<comment type="pathway">
    <text evidence="2 15">Amino-acid biosynthesis; L-lysine biosynthesis via DAP pathway; (S)-tetrahydrodipicolinate from L-aspartate: step 2/4.</text>
</comment>
<feature type="binding site" evidence="15">
    <location>
        <begin position="16"/>
        <end position="19"/>
    </location>
    <ligand>
        <name>NADP(+)</name>
        <dbReference type="ChEBI" id="CHEBI:58349"/>
    </ligand>
</feature>
<feature type="domain" description="Semialdehyde dehydrogenase NAD-binding" evidence="16">
    <location>
        <begin position="9"/>
        <end position="124"/>
    </location>
</feature>
<dbReference type="PIRSF" id="PIRSF000148">
    <property type="entry name" value="ASA_dh"/>
    <property type="match status" value="1"/>
</dbReference>
<comment type="subunit">
    <text evidence="5 15">Homodimer.</text>
</comment>
<name>A0ABX8Z558_9BACT</name>
<dbReference type="SUPFAM" id="SSF51735">
    <property type="entry name" value="NAD(P)-binding Rossmann-fold domains"/>
    <property type="match status" value="1"/>
</dbReference>
<evidence type="ECO:0000256" key="11">
    <source>
        <dbReference type="ARBA" id="ARBA00023002"/>
    </source>
</evidence>
<organism evidence="17 18">
    <name type="scientific">Candidatus Rhabdochlamydia porcellionis</name>
    <dbReference type="NCBI Taxonomy" id="225148"/>
    <lineage>
        <taxon>Bacteria</taxon>
        <taxon>Pseudomonadati</taxon>
        <taxon>Chlamydiota</taxon>
        <taxon>Chlamydiia</taxon>
        <taxon>Parachlamydiales</taxon>
        <taxon>Candidatus Rhabdochlamydiaceae</taxon>
        <taxon>Candidatus Rhabdochlamydia</taxon>
    </lineage>
</organism>
<evidence type="ECO:0000256" key="8">
    <source>
        <dbReference type="ARBA" id="ARBA00022697"/>
    </source>
</evidence>
<feature type="binding site" evidence="15">
    <location>
        <position position="104"/>
    </location>
    <ligand>
        <name>phosphate</name>
        <dbReference type="ChEBI" id="CHEBI:43474"/>
    </ligand>
</feature>
<accession>A0ABX8Z558</accession>
<dbReference type="InterPro" id="IPR012080">
    <property type="entry name" value="Asp_semialdehyde_DH"/>
</dbReference>
<comment type="pathway">
    <text evidence="3 15">Amino-acid biosynthesis; L-threonine biosynthesis; L-threonine from L-aspartate: step 2/5.</text>
</comment>
<evidence type="ECO:0000313" key="17">
    <source>
        <dbReference type="EMBL" id="QZA59246.1"/>
    </source>
</evidence>
<evidence type="ECO:0000256" key="14">
    <source>
        <dbReference type="ARBA" id="ARBA00047891"/>
    </source>
</evidence>
<evidence type="ECO:0000256" key="6">
    <source>
        <dbReference type="ARBA" id="ARBA00013120"/>
    </source>
</evidence>
<dbReference type="InterPro" id="IPR000534">
    <property type="entry name" value="Semialdehyde_DH_NAD-bd"/>
</dbReference>
<dbReference type="InterPro" id="IPR036291">
    <property type="entry name" value="NAD(P)-bd_dom_sf"/>
</dbReference>
<feature type="binding site" evidence="15">
    <location>
        <position position="319"/>
    </location>
    <ligand>
        <name>NADP(+)</name>
        <dbReference type="ChEBI" id="CHEBI:58349"/>
    </ligand>
</feature>
<evidence type="ECO:0000256" key="13">
    <source>
        <dbReference type="ARBA" id="ARBA00023167"/>
    </source>
</evidence>
<dbReference type="RefSeq" id="WP_194845242.1">
    <property type="nucleotide sequence ID" value="NZ_CP075585.1"/>
</dbReference>
<feature type="binding site" evidence="15">
    <location>
        <position position="239"/>
    </location>
    <ligand>
        <name>substrate</name>
    </ligand>
</feature>
<keyword evidence="8 15" id="KW-0791">Threonine biosynthesis</keyword>
<evidence type="ECO:0000313" key="18">
    <source>
        <dbReference type="Proteomes" id="UP000822862"/>
    </source>
</evidence>
<keyword evidence="10 15" id="KW-0220">Diaminopimelate biosynthesis</keyword>
<feature type="binding site" evidence="15">
    <location>
        <begin position="44"/>
        <end position="45"/>
    </location>
    <ligand>
        <name>NADP(+)</name>
        <dbReference type="ChEBI" id="CHEBI:58349"/>
    </ligand>
</feature>
<dbReference type="SUPFAM" id="SSF55347">
    <property type="entry name" value="Glyceraldehyde-3-phosphate dehydrogenase-like, C-terminal domain"/>
    <property type="match status" value="1"/>
</dbReference>
<keyword evidence="18" id="KW-1185">Reference proteome</keyword>
<dbReference type="Gene3D" id="3.30.360.10">
    <property type="entry name" value="Dihydrodipicolinate Reductase, domain 2"/>
    <property type="match status" value="1"/>
</dbReference>
<feature type="binding site" evidence="15">
    <location>
        <begin position="163"/>
        <end position="164"/>
    </location>
    <ligand>
        <name>NADP(+)</name>
        <dbReference type="ChEBI" id="CHEBI:58349"/>
    </ligand>
</feature>
<proteinExistence type="inferred from homology"/>
<evidence type="ECO:0000259" key="16">
    <source>
        <dbReference type="SMART" id="SM00859"/>
    </source>
</evidence>
<evidence type="ECO:0000256" key="1">
    <source>
        <dbReference type="ARBA" id="ARBA00005021"/>
    </source>
</evidence>
<feature type="binding site" evidence="15">
    <location>
        <position position="160"/>
    </location>
    <ligand>
        <name>substrate</name>
    </ligand>
</feature>
<dbReference type="NCBIfam" id="NF011456">
    <property type="entry name" value="PRK14874.1"/>
    <property type="match status" value="1"/>
</dbReference>
<feature type="active site" description="Proton acceptor" evidence="15">
    <location>
        <position position="246"/>
    </location>
</feature>
<gene>
    <name evidence="15" type="primary">asd</name>
    <name evidence="17" type="ORF">RHAB15C_0001132</name>
</gene>
<evidence type="ECO:0000256" key="10">
    <source>
        <dbReference type="ARBA" id="ARBA00022915"/>
    </source>
</evidence>
<comment type="function">
    <text evidence="15">Catalyzes the NADPH-dependent formation of L-aspartate-semialdehyde (L-ASA) by the reductive dephosphorylation of L-aspartyl-4-phosphate.</text>
</comment>
<evidence type="ECO:0000256" key="7">
    <source>
        <dbReference type="ARBA" id="ARBA00022605"/>
    </source>
</evidence>
<evidence type="ECO:0000256" key="5">
    <source>
        <dbReference type="ARBA" id="ARBA00011738"/>
    </source>
</evidence>
<feature type="active site" description="Acyl-thioester intermediate" evidence="15">
    <location>
        <position position="133"/>
    </location>
</feature>
<keyword evidence="12 15" id="KW-0457">Lysine biosynthesis</keyword>